<keyword evidence="2" id="KW-1185">Reference proteome</keyword>
<proteinExistence type="predicted"/>
<dbReference type="Proteomes" id="UP000831701">
    <property type="component" value="Chromosome 17"/>
</dbReference>
<protein>
    <submittedName>
        <fullName evidence="1">Uncharacterized protein</fullName>
    </submittedName>
</protein>
<gene>
    <name evidence="1" type="ORF">L3Q82_014173</name>
</gene>
<comment type="caution">
    <text evidence="1">The sequence shown here is derived from an EMBL/GenBank/DDBJ whole genome shotgun (WGS) entry which is preliminary data.</text>
</comment>
<name>A0ACB8VWH9_9TELE</name>
<accession>A0ACB8VWH9</accession>
<reference evidence="1" key="1">
    <citation type="submission" date="2022-04" db="EMBL/GenBank/DDBJ databases">
        <title>Jade perch genome.</title>
        <authorList>
            <person name="Chao B."/>
        </authorList>
    </citation>
    <scope>NUCLEOTIDE SEQUENCE</scope>
    <source>
        <strain evidence="1">CB-2022</strain>
    </source>
</reference>
<sequence length="103" mass="11728">MNTADMTVCWHRHFPVLMLLTPTPQLCPREVKLKPERRELSQLLNLSTHPQRYPLKINHAGKPRVSSSRLICKHTCPTLRWELFGDFPAAVPGSRCENGGNQA</sequence>
<organism evidence="1 2">
    <name type="scientific">Scortum barcoo</name>
    <name type="common">barcoo grunter</name>
    <dbReference type="NCBI Taxonomy" id="214431"/>
    <lineage>
        <taxon>Eukaryota</taxon>
        <taxon>Metazoa</taxon>
        <taxon>Chordata</taxon>
        <taxon>Craniata</taxon>
        <taxon>Vertebrata</taxon>
        <taxon>Euteleostomi</taxon>
        <taxon>Actinopterygii</taxon>
        <taxon>Neopterygii</taxon>
        <taxon>Teleostei</taxon>
        <taxon>Neoteleostei</taxon>
        <taxon>Acanthomorphata</taxon>
        <taxon>Eupercaria</taxon>
        <taxon>Centrarchiformes</taxon>
        <taxon>Terapontoidei</taxon>
        <taxon>Terapontidae</taxon>
        <taxon>Scortum</taxon>
    </lineage>
</organism>
<evidence type="ECO:0000313" key="2">
    <source>
        <dbReference type="Proteomes" id="UP000831701"/>
    </source>
</evidence>
<dbReference type="EMBL" id="CM041547">
    <property type="protein sequence ID" value="KAI3359805.1"/>
    <property type="molecule type" value="Genomic_DNA"/>
</dbReference>
<evidence type="ECO:0000313" key="1">
    <source>
        <dbReference type="EMBL" id="KAI3359805.1"/>
    </source>
</evidence>